<feature type="compositionally biased region" description="Low complexity" evidence="1">
    <location>
        <begin position="81"/>
        <end position="95"/>
    </location>
</feature>
<feature type="region of interest" description="Disordered" evidence="1">
    <location>
        <begin position="62"/>
        <end position="100"/>
    </location>
</feature>
<dbReference type="InterPro" id="IPR005069">
    <property type="entry name" value="Nucl-diP-sugar_transferase"/>
</dbReference>
<keyword evidence="2" id="KW-0812">Transmembrane</keyword>
<evidence type="ECO:0000256" key="1">
    <source>
        <dbReference type="SAM" id="MobiDB-lite"/>
    </source>
</evidence>
<proteinExistence type="predicted"/>
<feature type="compositionally biased region" description="Polar residues" evidence="1">
    <location>
        <begin position="62"/>
        <end position="76"/>
    </location>
</feature>
<keyword evidence="4" id="KW-0808">Transferase</keyword>
<gene>
    <name evidence="4" type="ORF">SEMRO_198_G084060.1</name>
</gene>
<name>A0A9N8DR87_9STRA</name>
<evidence type="ECO:0000259" key="3">
    <source>
        <dbReference type="Pfam" id="PF03407"/>
    </source>
</evidence>
<dbReference type="PANTHER" id="PTHR47032:SF1">
    <property type="entry name" value="UDP-D-XYLOSE:L-FUCOSE ALPHA-1,3-D-XYLOSYLTRANSFERASE-RELATED"/>
    <property type="match status" value="1"/>
</dbReference>
<sequence length="620" mass="69272">MAGSNLFTVLRACALSMASLYVGFYLGYKEGVAVTSRMLSDGGVICSKSQSVNQEDHLQAPLTASANGGDSASTSCPPCPETSASQTTTTSTPSDPLFPPGTGSYVAGMSLVDRDEFSTQFDEIGVPLSTSGTNNNQVLILHGKKSMPNDSTDRSPNRHLNTQQATENCNYMSLVLTEPNRFDQCIAIMGQYNSYHIFKHMRTQPAVLPAVLKKELPLKLVKRGMDVRPFHTKTPNLSTTKTYWSTTLQPYLANYQTYLERLKPIARQAASTIYKDTIIVMVSNHGQSEMLVNFVCNAQARDLSLASVLVFATDPETEQLSKGLGLHTFYDQELFAQIPKQHAARFGDQTYKLAIFSKLYCVHLVGLLGYDYLFQDIDMIWYRHPLEYFHNSNNNKQQPLKFDMYMQTDGNMAQFYAPYSGNTGFYYVRNSQITQYFMNHFLVSGDLILSTSTHQAPFLTVLSEHASLHGLKVKILLADEFPGGAHYNRDYKYMKYLMNVTQPPPGVTIDPWIFHMSWTESKANKILFYQQMGEWYVQDHCVGSTVTDILGQEGAASTVPTETIELPASPFRGGATPLTKKCCTAKPNIKCHFRDTPSIIPCHDSPAMNKGRESFHPIKK</sequence>
<dbReference type="OrthoDB" id="600705at2759"/>
<dbReference type="GO" id="GO:0005794">
    <property type="term" value="C:Golgi apparatus"/>
    <property type="evidence" value="ECO:0007669"/>
    <property type="project" value="TreeGrafter"/>
</dbReference>
<dbReference type="GO" id="GO:0016757">
    <property type="term" value="F:glycosyltransferase activity"/>
    <property type="evidence" value="ECO:0007669"/>
    <property type="project" value="TreeGrafter"/>
</dbReference>
<keyword evidence="2" id="KW-0472">Membrane</keyword>
<organism evidence="4 5">
    <name type="scientific">Seminavis robusta</name>
    <dbReference type="NCBI Taxonomy" id="568900"/>
    <lineage>
        <taxon>Eukaryota</taxon>
        <taxon>Sar</taxon>
        <taxon>Stramenopiles</taxon>
        <taxon>Ochrophyta</taxon>
        <taxon>Bacillariophyta</taxon>
        <taxon>Bacillariophyceae</taxon>
        <taxon>Bacillariophycidae</taxon>
        <taxon>Naviculales</taxon>
        <taxon>Naviculaceae</taxon>
        <taxon>Seminavis</taxon>
    </lineage>
</organism>
<dbReference type="PANTHER" id="PTHR47032">
    <property type="entry name" value="UDP-D-XYLOSE:L-FUCOSE ALPHA-1,3-D-XYLOSYLTRANSFERASE-RELATED"/>
    <property type="match status" value="1"/>
</dbReference>
<dbReference type="AlphaFoldDB" id="A0A9N8DR87"/>
<feature type="domain" description="Nucleotide-diphospho-sugar transferase" evidence="3">
    <location>
        <begin position="305"/>
        <end position="526"/>
    </location>
</feature>
<dbReference type="InterPro" id="IPR052636">
    <property type="entry name" value="UDP-D-xylose:L-fucose_XylT"/>
</dbReference>
<evidence type="ECO:0000313" key="4">
    <source>
        <dbReference type="EMBL" id="CAB9504469.1"/>
    </source>
</evidence>
<keyword evidence="5" id="KW-1185">Reference proteome</keyword>
<dbReference type="Proteomes" id="UP001153069">
    <property type="component" value="Unassembled WGS sequence"/>
</dbReference>
<evidence type="ECO:0000313" key="5">
    <source>
        <dbReference type="Proteomes" id="UP001153069"/>
    </source>
</evidence>
<dbReference type="EMBL" id="CAICTM010000197">
    <property type="protein sequence ID" value="CAB9504469.1"/>
    <property type="molecule type" value="Genomic_DNA"/>
</dbReference>
<protein>
    <submittedName>
        <fullName evidence="4">Nucleotide-diphospho-sugar transferase</fullName>
    </submittedName>
</protein>
<reference evidence="4" key="1">
    <citation type="submission" date="2020-06" db="EMBL/GenBank/DDBJ databases">
        <authorList>
            <consortium name="Plant Systems Biology data submission"/>
        </authorList>
    </citation>
    <scope>NUCLEOTIDE SEQUENCE</scope>
    <source>
        <strain evidence="4">D6</strain>
    </source>
</reference>
<accession>A0A9N8DR87</accession>
<evidence type="ECO:0000256" key="2">
    <source>
        <dbReference type="SAM" id="Phobius"/>
    </source>
</evidence>
<feature type="transmembrane region" description="Helical" evidence="2">
    <location>
        <begin position="6"/>
        <end position="28"/>
    </location>
</feature>
<dbReference type="Pfam" id="PF03407">
    <property type="entry name" value="Nucleotid_trans"/>
    <property type="match status" value="1"/>
</dbReference>
<keyword evidence="2" id="KW-1133">Transmembrane helix</keyword>
<comment type="caution">
    <text evidence="4">The sequence shown here is derived from an EMBL/GenBank/DDBJ whole genome shotgun (WGS) entry which is preliminary data.</text>
</comment>